<keyword evidence="3" id="KW-1185">Reference proteome</keyword>
<dbReference type="EMBL" id="JAGYPE010000001">
    <property type="protein sequence ID" value="MBS4180313.1"/>
    <property type="molecule type" value="Genomic_DNA"/>
</dbReference>
<evidence type="ECO:0000313" key="1">
    <source>
        <dbReference type="EMBL" id="MBS4180313.1"/>
    </source>
</evidence>
<sequence length="105" mass="12329">MVWEQHILSENRENGKVYNFFDYKRRKPFFREPVKITIENPISDTYYMVKNLVYEGKQILALKKEQDPNTIVLVEGKIKDGQLIHISRLSEECVGKISSILGRTI</sequence>
<name>A0A942SV07_9BACI</name>
<proteinExistence type="predicted"/>
<protein>
    <submittedName>
        <fullName evidence="1">Uncharacterized protein</fullName>
    </submittedName>
</protein>
<dbReference type="RefSeq" id="WP_213140310.1">
    <property type="nucleotide sequence ID" value="NZ_JAGYPE020000025.1"/>
</dbReference>
<dbReference type="AlphaFoldDB" id="A0A942SV07"/>
<accession>A0A942SV07</accession>
<evidence type="ECO:0000313" key="2">
    <source>
        <dbReference type="EMBL" id="MCH6266828.1"/>
    </source>
</evidence>
<dbReference type="EMBL" id="JAGYPE020000025">
    <property type="protein sequence ID" value="MCH6266828.1"/>
    <property type="molecule type" value="Genomic_DNA"/>
</dbReference>
<reference evidence="1" key="1">
    <citation type="submission" date="2021-05" db="EMBL/GenBank/DDBJ databases">
        <title>Novel Bacillus species.</title>
        <authorList>
            <person name="Liu G."/>
        </authorList>
    </citation>
    <scope>NUCLEOTIDE SEQUENCE</scope>
    <source>
        <strain evidence="1 3">FJAT-50051</strain>
    </source>
</reference>
<organism evidence="1">
    <name type="scientific">Neobacillus citreus</name>
    <dbReference type="NCBI Taxonomy" id="2833578"/>
    <lineage>
        <taxon>Bacteria</taxon>
        <taxon>Bacillati</taxon>
        <taxon>Bacillota</taxon>
        <taxon>Bacilli</taxon>
        <taxon>Bacillales</taxon>
        <taxon>Bacillaceae</taxon>
        <taxon>Neobacillus</taxon>
    </lineage>
</organism>
<comment type="caution">
    <text evidence="1">The sequence shown here is derived from an EMBL/GenBank/DDBJ whole genome shotgun (WGS) entry which is preliminary data.</text>
</comment>
<dbReference type="Proteomes" id="UP000677265">
    <property type="component" value="Unassembled WGS sequence"/>
</dbReference>
<evidence type="ECO:0000313" key="3">
    <source>
        <dbReference type="Proteomes" id="UP000677265"/>
    </source>
</evidence>
<gene>
    <name evidence="2" type="ORF">KHB02_014965</name>
    <name evidence="1" type="ORF">KHB02_02800</name>
</gene>